<dbReference type="PANTHER" id="PTHR10434">
    <property type="entry name" value="1-ACYL-SN-GLYCEROL-3-PHOSPHATE ACYLTRANSFERASE"/>
    <property type="match status" value="1"/>
</dbReference>
<proteinExistence type="predicted"/>
<sequence>MPIARPDSRGYRVVARIVRPLLFSMVRYDWDGGEENLPREGGFIAAANHVTEFDALTLAHYLFDKGFEPRILAKRGLFTAPVVGSVLRATRMIPVDRGTSAAARSLEDAGTQLGSGACVAILPEGTLTRDPDLWPMEGKTGLARMALTSRLPVVPVAQWGAHKVLPRYGRIPRPFPRKPVTIVAGPPVDLSDLYGRPLDTQVLREATNRVMDAIAALLGEVRDETPPPARFDLRKHPEYERKQTIYPPVERP</sequence>
<dbReference type="SUPFAM" id="SSF69593">
    <property type="entry name" value="Glycerol-3-phosphate (1)-acyltransferase"/>
    <property type="match status" value="1"/>
</dbReference>
<name>A0A1T5KSX9_9MICO</name>
<dbReference type="Pfam" id="PF01553">
    <property type="entry name" value="Acyltransferase"/>
    <property type="match status" value="1"/>
</dbReference>
<dbReference type="AlphaFoldDB" id="A0A1T5KSX9"/>
<dbReference type="STRING" id="526729.SAMN04324258_2381"/>
<evidence type="ECO:0000313" key="5">
    <source>
        <dbReference type="Proteomes" id="UP000189777"/>
    </source>
</evidence>
<dbReference type="Proteomes" id="UP000189777">
    <property type="component" value="Unassembled WGS sequence"/>
</dbReference>
<dbReference type="GO" id="GO:0006654">
    <property type="term" value="P:phosphatidic acid biosynthetic process"/>
    <property type="evidence" value="ECO:0007669"/>
    <property type="project" value="TreeGrafter"/>
</dbReference>
<accession>A0A1T5KSX9</accession>
<evidence type="ECO:0000259" key="3">
    <source>
        <dbReference type="SMART" id="SM00563"/>
    </source>
</evidence>
<dbReference type="SMART" id="SM00563">
    <property type="entry name" value="PlsC"/>
    <property type="match status" value="1"/>
</dbReference>
<keyword evidence="2 4" id="KW-0012">Acyltransferase</keyword>
<dbReference type="RefSeq" id="WP_079574703.1">
    <property type="nucleotide sequence ID" value="NZ_FUZQ01000004.1"/>
</dbReference>
<dbReference type="GO" id="GO:0005886">
    <property type="term" value="C:plasma membrane"/>
    <property type="evidence" value="ECO:0007669"/>
    <property type="project" value="TreeGrafter"/>
</dbReference>
<evidence type="ECO:0000256" key="1">
    <source>
        <dbReference type="ARBA" id="ARBA00022679"/>
    </source>
</evidence>
<feature type="domain" description="Phospholipid/glycerol acyltransferase" evidence="3">
    <location>
        <begin position="43"/>
        <end position="161"/>
    </location>
</feature>
<dbReference type="InterPro" id="IPR002123">
    <property type="entry name" value="Plipid/glycerol_acylTrfase"/>
</dbReference>
<dbReference type="CDD" id="cd07989">
    <property type="entry name" value="LPLAT_AGPAT-like"/>
    <property type="match status" value="1"/>
</dbReference>
<keyword evidence="5" id="KW-1185">Reference proteome</keyword>
<dbReference type="OrthoDB" id="9806008at2"/>
<dbReference type="EMBL" id="FUZQ01000004">
    <property type="protein sequence ID" value="SKC66882.1"/>
    <property type="molecule type" value="Genomic_DNA"/>
</dbReference>
<reference evidence="4 5" key="1">
    <citation type="submission" date="2017-02" db="EMBL/GenBank/DDBJ databases">
        <authorList>
            <person name="Peterson S.W."/>
        </authorList>
    </citation>
    <scope>NUCLEOTIDE SEQUENCE [LARGE SCALE GENOMIC DNA]</scope>
    <source>
        <strain evidence="4 5">DSM 21481</strain>
    </source>
</reference>
<protein>
    <submittedName>
        <fullName evidence="4">1-acyl-sn-glycerol-3-phosphate acyltransferases</fullName>
    </submittedName>
</protein>
<evidence type="ECO:0000313" key="4">
    <source>
        <dbReference type="EMBL" id="SKC66882.1"/>
    </source>
</evidence>
<evidence type="ECO:0000256" key="2">
    <source>
        <dbReference type="ARBA" id="ARBA00023315"/>
    </source>
</evidence>
<organism evidence="4 5">
    <name type="scientific">Krasilnikoviella flava</name>
    <dbReference type="NCBI Taxonomy" id="526729"/>
    <lineage>
        <taxon>Bacteria</taxon>
        <taxon>Bacillati</taxon>
        <taxon>Actinomycetota</taxon>
        <taxon>Actinomycetes</taxon>
        <taxon>Micrococcales</taxon>
        <taxon>Promicromonosporaceae</taxon>
        <taxon>Krasilnikoviella</taxon>
    </lineage>
</organism>
<dbReference type="GO" id="GO:0003841">
    <property type="term" value="F:1-acylglycerol-3-phosphate O-acyltransferase activity"/>
    <property type="evidence" value="ECO:0007669"/>
    <property type="project" value="TreeGrafter"/>
</dbReference>
<keyword evidence="1 4" id="KW-0808">Transferase</keyword>
<gene>
    <name evidence="4" type="ORF">SAMN04324258_2381</name>
</gene>
<dbReference type="PANTHER" id="PTHR10434:SF55">
    <property type="entry name" value="POSSIBLE ACYLTRANSFERASE"/>
    <property type="match status" value="1"/>
</dbReference>